<accession>A0ABV7FYU6</accession>
<evidence type="ECO:0000259" key="4">
    <source>
        <dbReference type="Pfam" id="PF00496"/>
    </source>
</evidence>
<evidence type="ECO:0000313" key="6">
    <source>
        <dbReference type="Proteomes" id="UP001595593"/>
    </source>
</evidence>
<comment type="subcellular location">
    <subcellularLocation>
        <location evidence="1">Periplasm</location>
    </subcellularLocation>
</comment>
<dbReference type="RefSeq" id="WP_379595192.1">
    <property type="nucleotide sequence ID" value="NZ_JBHRTN010000007.1"/>
</dbReference>
<protein>
    <submittedName>
        <fullName evidence="5">ABC transporter substrate-binding protein</fullName>
    </submittedName>
</protein>
<evidence type="ECO:0000313" key="5">
    <source>
        <dbReference type="EMBL" id="MFC3124783.1"/>
    </source>
</evidence>
<reference evidence="6" key="1">
    <citation type="journal article" date="2019" name="Int. J. Syst. Evol. Microbiol.">
        <title>The Global Catalogue of Microorganisms (GCM) 10K type strain sequencing project: providing services to taxonomists for standard genome sequencing and annotation.</title>
        <authorList>
            <consortium name="The Broad Institute Genomics Platform"/>
            <consortium name="The Broad Institute Genome Sequencing Center for Infectious Disease"/>
            <person name="Wu L."/>
            <person name="Ma J."/>
        </authorList>
    </citation>
    <scope>NUCLEOTIDE SEQUENCE [LARGE SCALE GENOMIC DNA]</scope>
    <source>
        <strain evidence="6">KCTC 52094</strain>
    </source>
</reference>
<dbReference type="InterPro" id="IPR030678">
    <property type="entry name" value="Peptide/Ni-bd"/>
</dbReference>
<feature type="domain" description="Solute-binding protein family 5" evidence="4">
    <location>
        <begin position="78"/>
        <end position="432"/>
    </location>
</feature>
<dbReference type="SUPFAM" id="SSF53850">
    <property type="entry name" value="Periplasmic binding protein-like II"/>
    <property type="match status" value="1"/>
</dbReference>
<gene>
    <name evidence="5" type="ORF">ACFOD4_06890</name>
</gene>
<organism evidence="5 6">
    <name type="scientific">Teichococcus globiformis</name>
    <dbReference type="NCBI Taxonomy" id="2307229"/>
    <lineage>
        <taxon>Bacteria</taxon>
        <taxon>Pseudomonadati</taxon>
        <taxon>Pseudomonadota</taxon>
        <taxon>Alphaproteobacteria</taxon>
        <taxon>Acetobacterales</taxon>
        <taxon>Roseomonadaceae</taxon>
        <taxon>Roseomonas</taxon>
    </lineage>
</organism>
<comment type="similarity">
    <text evidence="2">Belongs to the bacterial solute-binding protein 5 family.</text>
</comment>
<sequence>MPFTPLRLSRRALLGTGSTLLGAPGLVSAQSGRSRVLRFVPQADLAVLDPVFTTASVTANHAFMVFDTLYGWDKDYRPRPQMAAGHLIEDDGLTWIIKLRDGLRFHDGEKVLARDCVASILRWGARDMFGQEVIARSEEIIARDDRTLQFRLKQPFPRLAMALGKSSSNVPVIMPERLARTAATTQVTDMVGSGPYRFLADERMAGARAAYARFTDYVPAPDGAPSRTAGPKLAHFDRVEWLIIPDQATAAGALMSGEVDWVESTSSDIAPMLQRSRDVKVAYSDDLYQVILRFNHLHAPFNNAGVRRALLGAINQEEMLQAAYGTDPRGWNAGIGVFTSDSPMASKAGLEPLAGKRDYGKVRQALAAAGYKGETVAMLQAEDYPTLRALAEVSAHVMRECGMNVESHTGDWGTVSTRRANREGLERGGWSAFCTGLSYSLDPSGHLGLRANGARAWFGWPDSPRLEALRQDWFMADMVEEQQRIGREIQLQAMQDVPYIPLGEYRRLQAARADLSGFPEGAAYFWGVHRS</sequence>
<dbReference type="EMBL" id="JBHRTN010000007">
    <property type="protein sequence ID" value="MFC3124783.1"/>
    <property type="molecule type" value="Genomic_DNA"/>
</dbReference>
<keyword evidence="6" id="KW-1185">Reference proteome</keyword>
<dbReference type="PANTHER" id="PTHR30290:SF38">
    <property type="entry name" value="D,D-DIPEPTIDE-BINDING PERIPLASMIC PROTEIN DDPA-RELATED"/>
    <property type="match status" value="1"/>
</dbReference>
<dbReference type="Gene3D" id="3.40.190.10">
    <property type="entry name" value="Periplasmic binding protein-like II"/>
    <property type="match status" value="1"/>
</dbReference>
<dbReference type="Proteomes" id="UP001595593">
    <property type="component" value="Unassembled WGS sequence"/>
</dbReference>
<evidence type="ECO:0000256" key="3">
    <source>
        <dbReference type="ARBA" id="ARBA00022729"/>
    </source>
</evidence>
<comment type="caution">
    <text evidence="5">The sequence shown here is derived from an EMBL/GenBank/DDBJ whole genome shotgun (WGS) entry which is preliminary data.</text>
</comment>
<dbReference type="InterPro" id="IPR039424">
    <property type="entry name" value="SBP_5"/>
</dbReference>
<keyword evidence="3" id="KW-0732">Signal</keyword>
<dbReference type="Gene3D" id="3.10.105.10">
    <property type="entry name" value="Dipeptide-binding Protein, Domain 3"/>
    <property type="match status" value="1"/>
</dbReference>
<dbReference type="Gene3D" id="3.90.76.10">
    <property type="entry name" value="Dipeptide-binding Protein, Domain 1"/>
    <property type="match status" value="1"/>
</dbReference>
<dbReference type="PANTHER" id="PTHR30290">
    <property type="entry name" value="PERIPLASMIC BINDING COMPONENT OF ABC TRANSPORTER"/>
    <property type="match status" value="1"/>
</dbReference>
<name>A0ABV7FYU6_9PROT</name>
<evidence type="ECO:0000256" key="1">
    <source>
        <dbReference type="ARBA" id="ARBA00004418"/>
    </source>
</evidence>
<dbReference type="PIRSF" id="PIRSF002741">
    <property type="entry name" value="MppA"/>
    <property type="match status" value="1"/>
</dbReference>
<proteinExistence type="inferred from homology"/>
<dbReference type="InterPro" id="IPR000914">
    <property type="entry name" value="SBP_5_dom"/>
</dbReference>
<dbReference type="CDD" id="cd08502">
    <property type="entry name" value="PBP2_NikA_DppA_OppA_like_16"/>
    <property type="match status" value="1"/>
</dbReference>
<evidence type="ECO:0000256" key="2">
    <source>
        <dbReference type="ARBA" id="ARBA00005695"/>
    </source>
</evidence>
<dbReference type="Pfam" id="PF00496">
    <property type="entry name" value="SBP_bac_5"/>
    <property type="match status" value="1"/>
</dbReference>